<dbReference type="Proteomes" id="UP000012065">
    <property type="component" value="Unassembled WGS sequence"/>
</dbReference>
<name>M5C1Z6_THACB</name>
<dbReference type="HOGENOM" id="CLU_1338347_0_0_1"/>
<evidence type="ECO:0000313" key="1">
    <source>
        <dbReference type="EMBL" id="CCO33414.1"/>
    </source>
</evidence>
<gene>
    <name evidence="1" type="ORF">BN14_07489</name>
</gene>
<sequence length="205" mass="22596">MPFYQSNAELSFNFGIDVNFDVQNSPEARKDNLSSVANIIHVLLNASNMRNIWHIRHNANKYPGGNSCTGSTPRARRATSCCAASGSIAGGTSWPACPLHSRTLRNGIAKGSLLCFLWSIPCFQLKDFVQLSSTLFPVPCQLTYYSCIQPCIPQQSEQLRRKPSNTNFQNNCVAFHPALQQSSSMPRALAITTLTTSRQLATLQL</sequence>
<comment type="caution">
    <text evidence="1">The sequence shown here is derived from an EMBL/GenBank/DDBJ whole genome shotgun (WGS) entry which is preliminary data.</text>
</comment>
<accession>M5C1Z6</accession>
<evidence type="ECO:0000313" key="2">
    <source>
        <dbReference type="Proteomes" id="UP000012065"/>
    </source>
</evidence>
<organism evidence="1 2">
    <name type="scientific">Thanatephorus cucumeris (strain AG1-IB / isolate 7/3/14)</name>
    <name type="common">Lettuce bottom rot fungus</name>
    <name type="synonym">Rhizoctonia solani</name>
    <dbReference type="NCBI Taxonomy" id="1108050"/>
    <lineage>
        <taxon>Eukaryota</taxon>
        <taxon>Fungi</taxon>
        <taxon>Dikarya</taxon>
        <taxon>Basidiomycota</taxon>
        <taxon>Agaricomycotina</taxon>
        <taxon>Agaricomycetes</taxon>
        <taxon>Cantharellales</taxon>
        <taxon>Ceratobasidiaceae</taxon>
        <taxon>Rhizoctonia</taxon>
        <taxon>Rhizoctonia solani AG-1</taxon>
    </lineage>
</organism>
<dbReference type="AlphaFoldDB" id="M5C1Z6"/>
<reference evidence="1 2" key="1">
    <citation type="journal article" date="2013" name="J. Biotechnol.">
        <title>Establishment and interpretation of the genome sequence of the phytopathogenic fungus Rhizoctonia solani AG1-IB isolate 7/3/14.</title>
        <authorList>
            <person name="Wibberg D.W."/>
            <person name="Jelonek L.J."/>
            <person name="Rupp O.R."/>
            <person name="Hennig M.H."/>
            <person name="Eikmeyer F.E."/>
            <person name="Goesmann A.G."/>
            <person name="Hartmann A.H."/>
            <person name="Borriss R.B."/>
            <person name="Grosch R.G."/>
            <person name="Puehler A.P."/>
            <person name="Schlueter A.S."/>
        </authorList>
    </citation>
    <scope>NUCLEOTIDE SEQUENCE [LARGE SCALE GENOMIC DNA]</scope>
    <source>
        <strain evidence="2">AG1-IB / isolate 7/3/14</strain>
    </source>
</reference>
<dbReference type="EMBL" id="CAOJ01011454">
    <property type="protein sequence ID" value="CCO33414.1"/>
    <property type="molecule type" value="Genomic_DNA"/>
</dbReference>
<proteinExistence type="predicted"/>
<protein>
    <submittedName>
        <fullName evidence="1">Uncharacterized protein</fullName>
    </submittedName>
</protein>